<evidence type="ECO:0000313" key="3">
    <source>
        <dbReference type="Proteomes" id="UP001626550"/>
    </source>
</evidence>
<proteinExistence type="predicted"/>
<dbReference type="InterPro" id="IPR050713">
    <property type="entry name" value="RTP_Phos/Ushers"/>
</dbReference>
<organism evidence="2 3">
    <name type="scientific">Cichlidogyrus casuarinus</name>
    <dbReference type="NCBI Taxonomy" id="1844966"/>
    <lineage>
        <taxon>Eukaryota</taxon>
        <taxon>Metazoa</taxon>
        <taxon>Spiralia</taxon>
        <taxon>Lophotrochozoa</taxon>
        <taxon>Platyhelminthes</taxon>
        <taxon>Monogenea</taxon>
        <taxon>Monopisthocotylea</taxon>
        <taxon>Dactylogyridea</taxon>
        <taxon>Ancyrocephalidae</taxon>
        <taxon>Cichlidogyrus</taxon>
    </lineage>
</organism>
<dbReference type="GO" id="GO:0016020">
    <property type="term" value="C:membrane"/>
    <property type="evidence" value="ECO:0007669"/>
    <property type="project" value="UniProtKB-SubCell"/>
</dbReference>
<keyword evidence="3" id="KW-1185">Reference proteome</keyword>
<gene>
    <name evidence="2" type="primary">EPHA5_1</name>
    <name evidence="2" type="ORF">Ciccas_009687</name>
</gene>
<sequence length="417" mass="46420">MIRLNTSSLDKKISGFDVLVSVNGGKFENMTQSVALIKYEPSLEIVAIYSPPELNESYSFKMVPIFKYLNNQLRGVASNATVPVPVICPLNVSATVLNNQVTISWASTKLDLLPRVEIFLRPLSIDGFATELPEPSPIEIDSDFLNVTYTLNPWTLYSLSVFGVSEKRIRTEPFNLTFETPPALPSAAPTGLTYSRFSHFLNLTWDSLPLEKQNGPFINYSVLLKPDTSVSLVDLDIKSHVARFENVDPYVPYTFQVAVVNSIGVGPYASVIIASEDLTRPRHFTLFGATNDWVLFKWTSPSGPFPLGYEMSIHEKSSRKAIKIFFVENQNFIEFSTENLSSGLQYYANLSAVYSDSRAPAFNNLIQFRLPGGGNPMLQLTALNRLTTTTSAIIEWSRVASKTASPLSVRFDLFPLP</sequence>
<dbReference type="PROSITE" id="PS50853">
    <property type="entry name" value="FN3"/>
    <property type="match status" value="1"/>
</dbReference>
<protein>
    <submittedName>
        <fullName evidence="2">Ephrin type-A receptor 5</fullName>
    </submittedName>
</protein>
<reference evidence="2 3" key="1">
    <citation type="submission" date="2024-11" db="EMBL/GenBank/DDBJ databases">
        <title>Adaptive evolution of stress response genes in parasites aligns with host niche diversity.</title>
        <authorList>
            <person name="Hahn C."/>
            <person name="Resl P."/>
        </authorList>
    </citation>
    <scope>NUCLEOTIDE SEQUENCE [LARGE SCALE GENOMIC DNA]</scope>
    <source>
        <strain evidence="2">EGGRZ-B1_66</strain>
        <tissue evidence="2">Body</tissue>
    </source>
</reference>
<dbReference type="PANTHER" id="PTHR46957">
    <property type="entry name" value="CYTOKINE RECEPTOR"/>
    <property type="match status" value="1"/>
</dbReference>
<name>A0ABD2PWA6_9PLAT</name>
<dbReference type="AlphaFoldDB" id="A0ABD2PWA6"/>
<dbReference type="InterPro" id="IPR003961">
    <property type="entry name" value="FN3_dom"/>
</dbReference>
<accession>A0ABD2PWA6</accession>
<dbReference type="SUPFAM" id="SSF49265">
    <property type="entry name" value="Fibronectin type III"/>
    <property type="match status" value="1"/>
</dbReference>
<feature type="domain" description="Fibronectin type-III" evidence="1">
    <location>
        <begin position="181"/>
        <end position="282"/>
    </location>
</feature>
<comment type="caution">
    <text evidence="2">The sequence shown here is derived from an EMBL/GenBank/DDBJ whole genome shotgun (WGS) entry which is preliminary data.</text>
</comment>
<dbReference type="EMBL" id="JBJKFK010002047">
    <property type="protein sequence ID" value="KAL3311731.1"/>
    <property type="molecule type" value="Genomic_DNA"/>
</dbReference>
<dbReference type="CDD" id="cd00063">
    <property type="entry name" value="FN3"/>
    <property type="match status" value="1"/>
</dbReference>
<dbReference type="PANTHER" id="PTHR46957:SF3">
    <property type="entry name" value="CYTOKINE RECEPTOR"/>
    <property type="match status" value="1"/>
</dbReference>
<evidence type="ECO:0000313" key="2">
    <source>
        <dbReference type="EMBL" id="KAL3311731.1"/>
    </source>
</evidence>
<dbReference type="Proteomes" id="UP001626550">
    <property type="component" value="Unassembled WGS sequence"/>
</dbReference>
<dbReference type="SMART" id="SM00060">
    <property type="entry name" value="FN3"/>
    <property type="match status" value="3"/>
</dbReference>
<evidence type="ECO:0000259" key="1">
    <source>
        <dbReference type="PROSITE" id="PS50853"/>
    </source>
</evidence>
<dbReference type="Gene3D" id="2.60.40.10">
    <property type="entry name" value="Immunoglobulins"/>
    <property type="match status" value="1"/>
</dbReference>
<dbReference type="InterPro" id="IPR013783">
    <property type="entry name" value="Ig-like_fold"/>
</dbReference>
<dbReference type="Pfam" id="PF00041">
    <property type="entry name" value="fn3"/>
    <property type="match status" value="1"/>
</dbReference>
<dbReference type="InterPro" id="IPR036116">
    <property type="entry name" value="FN3_sf"/>
</dbReference>
<keyword evidence="2" id="KW-0675">Receptor</keyword>